<dbReference type="EMBL" id="NIOJ01000039">
    <property type="protein sequence ID" value="PNT97213.1"/>
    <property type="molecule type" value="Genomic_DNA"/>
</dbReference>
<dbReference type="PANTHER" id="PTHR42723:SF1">
    <property type="entry name" value="CHLOROPHYLL SYNTHASE, CHLOROPLASTIC"/>
    <property type="match status" value="1"/>
</dbReference>
<reference evidence="6 7" key="1">
    <citation type="submission" date="2017-06" db="EMBL/GenBank/DDBJ databases">
        <title>Investigating the central metabolism of Clostridium thermosuccinogenes.</title>
        <authorList>
            <person name="Koendjbiharie J.G."/>
            <person name="van Kranenburg R."/>
        </authorList>
    </citation>
    <scope>NUCLEOTIDE SEQUENCE [LARGE SCALE GENOMIC DNA]</scope>
    <source>
        <strain evidence="6 7">DSM 5806</strain>
    </source>
</reference>
<evidence type="ECO:0000313" key="6">
    <source>
        <dbReference type="EMBL" id="PNT97213.1"/>
    </source>
</evidence>
<comment type="caution">
    <text evidence="6">The sequence shown here is derived from an EMBL/GenBank/DDBJ whole genome shotgun (WGS) entry which is preliminary data.</text>
</comment>
<proteinExistence type="predicted"/>
<feature type="transmembrane region" description="Helical" evidence="5">
    <location>
        <begin position="47"/>
        <end position="66"/>
    </location>
</feature>
<keyword evidence="6" id="KW-0808">Transferase</keyword>
<protein>
    <submittedName>
        <fullName evidence="6">Decaprenyl-phosphate phosphoribosyltransferase</fullName>
    </submittedName>
</protein>
<evidence type="ECO:0000256" key="2">
    <source>
        <dbReference type="ARBA" id="ARBA00022692"/>
    </source>
</evidence>
<dbReference type="OrthoDB" id="9803632at2"/>
<feature type="transmembrane region" description="Helical" evidence="5">
    <location>
        <begin position="239"/>
        <end position="257"/>
    </location>
</feature>
<dbReference type="Gene3D" id="1.10.357.140">
    <property type="entry name" value="UbiA prenyltransferase"/>
    <property type="match status" value="1"/>
</dbReference>
<sequence>MSSANTGISKKLSAIVTAMRPKQWVKNVIVFAGLVFSKSFLDISLVAKAFFTFCLFSVVSGVVYIINDIVDREKDKLHPEKCKRPIASGRIKPGEALIYSILMLIAALTLAFLLDVRLLAILAAYFILVCLYSLVLKNIIIVDVIAISVGFVLRTLGGTVVIDVIISPWLILCTTLLSLFLALNKRKNELTVLSGDAANHRKILDKYTPQLIDNMLGVVTSTTVMSYSLYTFEAGRSSHMMITIPFVLYGIFRYQYLVSSKNFGGSPELVLFKDKPLLIDILLWGITCLVIVGLYY</sequence>
<comment type="subcellular location">
    <subcellularLocation>
        <location evidence="1">Membrane</location>
        <topology evidence="1">Multi-pass membrane protein</topology>
    </subcellularLocation>
</comment>
<evidence type="ECO:0000256" key="3">
    <source>
        <dbReference type="ARBA" id="ARBA00022989"/>
    </source>
</evidence>
<accession>A0A2K2FAS7</accession>
<gene>
    <name evidence="6" type="ORF">CDQ84_13600</name>
</gene>
<dbReference type="Proteomes" id="UP000236151">
    <property type="component" value="Unassembled WGS sequence"/>
</dbReference>
<organism evidence="6 7">
    <name type="scientific">Clostridium thermosuccinogenes</name>
    <dbReference type="NCBI Taxonomy" id="84032"/>
    <lineage>
        <taxon>Bacteria</taxon>
        <taxon>Bacillati</taxon>
        <taxon>Bacillota</taxon>
        <taxon>Clostridia</taxon>
        <taxon>Eubacteriales</taxon>
        <taxon>Clostridiaceae</taxon>
        <taxon>Clostridium</taxon>
    </lineage>
</organism>
<evidence type="ECO:0000256" key="5">
    <source>
        <dbReference type="SAM" id="Phobius"/>
    </source>
</evidence>
<dbReference type="CDD" id="cd13963">
    <property type="entry name" value="PT_UbiA_2"/>
    <property type="match status" value="1"/>
</dbReference>
<dbReference type="AlphaFoldDB" id="A0A2K2FAS7"/>
<dbReference type="GO" id="GO:0016757">
    <property type="term" value="F:glycosyltransferase activity"/>
    <property type="evidence" value="ECO:0007669"/>
    <property type="project" value="UniProtKB-KW"/>
</dbReference>
<feature type="transmembrane region" description="Helical" evidence="5">
    <location>
        <begin position="277"/>
        <end position="295"/>
    </location>
</feature>
<evidence type="ECO:0000313" key="7">
    <source>
        <dbReference type="Proteomes" id="UP000236151"/>
    </source>
</evidence>
<dbReference type="Pfam" id="PF01040">
    <property type="entry name" value="UbiA"/>
    <property type="match status" value="1"/>
</dbReference>
<evidence type="ECO:0000256" key="1">
    <source>
        <dbReference type="ARBA" id="ARBA00004141"/>
    </source>
</evidence>
<feature type="transmembrane region" description="Helical" evidence="5">
    <location>
        <begin position="120"/>
        <end position="153"/>
    </location>
</feature>
<dbReference type="InterPro" id="IPR000537">
    <property type="entry name" value="UbiA_prenyltransferase"/>
</dbReference>
<dbReference type="PANTHER" id="PTHR42723">
    <property type="entry name" value="CHLOROPHYLL SYNTHASE"/>
    <property type="match status" value="1"/>
</dbReference>
<dbReference type="GO" id="GO:0016765">
    <property type="term" value="F:transferase activity, transferring alkyl or aryl (other than methyl) groups"/>
    <property type="evidence" value="ECO:0007669"/>
    <property type="project" value="InterPro"/>
</dbReference>
<feature type="transmembrane region" description="Helical" evidence="5">
    <location>
        <begin position="160"/>
        <end position="183"/>
    </location>
</feature>
<dbReference type="InterPro" id="IPR044878">
    <property type="entry name" value="UbiA_sf"/>
</dbReference>
<keyword evidence="3 5" id="KW-1133">Transmembrane helix</keyword>
<keyword evidence="6" id="KW-0328">Glycosyltransferase</keyword>
<evidence type="ECO:0000256" key="4">
    <source>
        <dbReference type="ARBA" id="ARBA00023136"/>
    </source>
</evidence>
<dbReference type="RefSeq" id="WP_103082282.1">
    <property type="nucleotide sequence ID" value="NZ_CP021850.1"/>
</dbReference>
<feature type="transmembrane region" description="Helical" evidence="5">
    <location>
        <begin position="96"/>
        <end position="114"/>
    </location>
</feature>
<keyword evidence="2 5" id="KW-0812">Transmembrane</keyword>
<dbReference type="KEGG" id="cthd:CDO33_15820"/>
<keyword evidence="4 5" id="KW-0472">Membrane</keyword>
<name>A0A2K2FAS7_9CLOT</name>
<keyword evidence="7" id="KW-1185">Reference proteome</keyword>
<dbReference type="GO" id="GO:0016020">
    <property type="term" value="C:membrane"/>
    <property type="evidence" value="ECO:0007669"/>
    <property type="project" value="UniProtKB-SubCell"/>
</dbReference>
<dbReference type="NCBIfam" id="NF008977">
    <property type="entry name" value="PRK12324.1-2"/>
    <property type="match status" value="1"/>
</dbReference>
<dbReference type="InterPro" id="IPR050475">
    <property type="entry name" value="Prenyltransferase_related"/>
</dbReference>